<dbReference type="InterPro" id="IPR017761">
    <property type="entry name" value="Laccase"/>
</dbReference>
<dbReference type="InterPro" id="IPR034288">
    <property type="entry name" value="CuRO_1_LCC"/>
</dbReference>
<evidence type="ECO:0000256" key="12">
    <source>
        <dbReference type="ARBA" id="ARBA00023185"/>
    </source>
</evidence>
<gene>
    <name evidence="18 19" type="primary">LOC109707276</name>
</gene>
<evidence type="ECO:0000313" key="19">
    <source>
        <dbReference type="RefSeq" id="XP_020084020.1"/>
    </source>
</evidence>
<dbReference type="InterPro" id="IPR002355">
    <property type="entry name" value="Cu_oxidase_Cu_BS"/>
</dbReference>
<dbReference type="Pfam" id="PF00394">
    <property type="entry name" value="Cu-oxidase"/>
    <property type="match status" value="1"/>
</dbReference>
<dbReference type="PANTHER" id="PTHR11709">
    <property type="entry name" value="MULTI-COPPER OXIDASE"/>
    <property type="match status" value="1"/>
</dbReference>
<evidence type="ECO:0000259" key="16">
    <source>
        <dbReference type="Pfam" id="PF07732"/>
    </source>
</evidence>
<evidence type="ECO:0000259" key="14">
    <source>
        <dbReference type="Pfam" id="PF00394"/>
    </source>
</evidence>
<dbReference type="CDD" id="cd13875">
    <property type="entry name" value="CuRO_2_LCC_plant"/>
    <property type="match status" value="1"/>
</dbReference>
<dbReference type="EC" id="1.10.3.2" evidence="5 13"/>
<dbReference type="Pfam" id="PF07731">
    <property type="entry name" value="Cu-oxidase_2"/>
    <property type="match status" value="1"/>
</dbReference>
<keyword evidence="12 13" id="KW-0439">Lignin degradation</keyword>
<evidence type="ECO:0000313" key="17">
    <source>
        <dbReference type="Proteomes" id="UP000515123"/>
    </source>
</evidence>
<dbReference type="CDD" id="cd13849">
    <property type="entry name" value="CuRO_1_LCC_plant"/>
    <property type="match status" value="1"/>
</dbReference>
<dbReference type="InterPro" id="IPR011706">
    <property type="entry name" value="Cu-oxidase_C"/>
</dbReference>
<dbReference type="PROSITE" id="PS00079">
    <property type="entry name" value="MULTICOPPER_OXIDASE1"/>
    <property type="match status" value="1"/>
</dbReference>
<dbReference type="PROSITE" id="PS00080">
    <property type="entry name" value="MULTICOPPER_OXIDASE2"/>
    <property type="match status" value="1"/>
</dbReference>
<keyword evidence="13" id="KW-0732">Signal</keyword>
<dbReference type="InterPro" id="IPR008972">
    <property type="entry name" value="Cupredoxin"/>
</dbReference>
<evidence type="ECO:0000256" key="13">
    <source>
        <dbReference type="RuleBase" id="RU361119"/>
    </source>
</evidence>
<evidence type="ECO:0000256" key="8">
    <source>
        <dbReference type="ARBA" id="ARBA00022723"/>
    </source>
</evidence>
<proteinExistence type="inferred from homology"/>
<evidence type="ECO:0000256" key="10">
    <source>
        <dbReference type="ARBA" id="ARBA00023002"/>
    </source>
</evidence>
<dbReference type="OrthoDB" id="2121828at2759"/>
<feature type="chain" id="PRO_5044518732" description="Laccase" evidence="13">
    <location>
        <begin position="26"/>
        <end position="577"/>
    </location>
</feature>
<keyword evidence="17" id="KW-1185">Reference proteome</keyword>
<accession>A0A6P5ES71</accession>
<dbReference type="Proteomes" id="UP000515123">
    <property type="component" value="Linkage group 3"/>
</dbReference>
<feature type="domain" description="Plastocyanin-like" evidence="15">
    <location>
        <begin position="443"/>
        <end position="560"/>
    </location>
</feature>
<comment type="catalytic activity">
    <reaction evidence="1 13">
        <text>4 hydroquinone + O2 = 4 benzosemiquinone + 2 H2O</text>
        <dbReference type="Rhea" id="RHEA:11276"/>
        <dbReference type="ChEBI" id="CHEBI:15377"/>
        <dbReference type="ChEBI" id="CHEBI:15379"/>
        <dbReference type="ChEBI" id="CHEBI:17594"/>
        <dbReference type="ChEBI" id="CHEBI:17977"/>
        <dbReference type="EC" id="1.10.3.2"/>
    </reaction>
</comment>
<dbReference type="PANTHER" id="PTHR11709:SF324">
    <property type="entry name" value="LACCASE-6"/>
    <property type="match status" value="1"/>
</dbReference>
<sequence length="577" mass="63855">MGMYSSYLILWLSLLMSCCAPLSLAIHQHKRWPIGGSTRFYDFKVQTLKVTKLCKTRDIVTINGMYPGPVVYAQEDDRVIVKVTNETPYNATIHWHGVRQRLSCWSDGPSYITQCPIQSGQTFTYEFTLFQQKGTLLWHAHVSWLRGTVYGAIVVYPKTGVPYPFPTPYEEHILILGEYWNKDVVQLEKQVLASGGAAPPADAFLINGHPGPRYNCSAHDYYKIDVVPGKTYLLRLINAALNTEHFFSIAEHKMTVVEADGEYTKPFATDHLMLGPGQTANVLMTADRPIAKYEMAMGPYMSAQNVTFQNISAVAYFQYTGAGVDSLGLPAQLPAFNNNLVVKTNMDGLRSLNAPASLPLEIDANLLFTVGLNVDKCDRAKPNKTCQGPNGGIFAASMNNVSFVRPTISLLQAYYSSINGHYTEDFPGVPLRAYDFVHGAPNNIPNDTQSLNGTKVYVLDYGSRVQLVFQDTGTVTTENHPIHLHGYSFYVVGYGTGNYNPSTAKLNLVDPPYMNTIGVPVGGWAAIRFIADNPGVWFVHCHLEVHMSWGLSMAIIVKNGQGPLETLPHPPSDLPRC</sequence>
<dbReference type="Pfam" id="PF07732">
    <property type="entry name" value="Cu-oxidase_3"/>
    <property type="match status" value="1"/>
</dbReference>
<evidence type="ECO:0000256" key="7">
    <source>
        <dbReference type="ARBA" id="ARBA00022525"/>
    </source>
</evidence>
<reference evidence="17" key="1">
    <citation type="journal article" date="2015" name="Nat. Genet.">
        <title>The pineapple genome and the evolution of CAM photosynthesis.</title>
        <authorList>
            <person name="Ming R."/>
            <person name="VanBuren R."/>
            <person name="Wai C.M."/>
            <person name="Tang H."/>
            <person name="Schatz M.C."/>
            <person name="Bowers J.E."/>
            <person name="Lyons E."/>
            <person name="Wang M.L."/>
            <person name="Chen J."/>
            <person name="Biggers E."/>
            <person name="Zhang J."/>
            <person name="Huang L."/>
            <person name="Zhang L."/>
            <person name="Miao W."/>
            <person name="Zhang J."/>
            <person name="Ye Z."/>
            <person name="Miao C."/>
            <person name="Lin Z."/>
            <person name="Wang H."/>
            <person name="Zhou H."/>
            <person name="Yim W.C."/>
            <person name="Priest H.D."/>
            <person name="Zheng C."/>
            <person name="Woodhouse M."/>
            <person name="Edger P.P."/>
            <person name="Guyot R."/>
            <person name="Guo H.B."/>
            <person name="Guo H."/>
            <person name="Zheng G."/>
            <person name="Singh R."/>
            <person name="Sharma A."/>
            <person name="Min X."/>
            <person name="Zheng Y."/>
            <person name="Lee H."/>
            <person name="Gurtowski J."/>
            <person name="Sedlazeck F.J."/>
            <person name="Harkess A."/>
            <person name="McKain M.R."/>
            <person name="Liao Z."/>
            <person name="Fang J."/>
            <person name="Liu J."/>
            <person name="Zhang X."/>
            <person name="Zhang Q."/>
            <person name="Hu W."/>
            <person name="Qin Y."/>
            <person name="Wang K."/>
            <person name="Chen L.Y."/>
            <person name="Shirley N."/>
            <person name="Lin Y.R."/>
            <person name="Liu L.Y."/>
            <person name="Hernandez A.G."/>
            <person name="Wright C.L."/>
            <person name="Bulone V."/>
            <person name="Tuskan G.A."/>
            <person name="Heath K."/>
            <person name="Zee F."/>
            <person name="Moore P.H."/>
            <person name="Sunkar R."/>
            <person name="Leebens-Mack J.H."/>
            <person name="Mockler T."/>
            <person name="Bennetzen J.L."/>
            <person name="Freeling M."/>
            <person name="Sankoff D."/>
            <person name="Paterson A.H."/>
            <person name="Zhu X."/>
            <person name="Yang X."/>
            <person name="Smith J.A."/>
            <person name="Cushman J.C."/>
            <person name="Paull R.E."/>
            <person name="Yu Q."/>
        </authorList>
    </citation>
    <scope>NUCLEOTIDE SEQUENCE [LARGE SCALE GENOMIC DNA]</scope>
    <source>
        <strain evidence="17">cv. F153</strain>
    </source>
</reference>
<evidence type="ECO:0000256" key="3">
    <source>
        <dbReference type="ARBA" id="ARBA00004271"/>
    </source>
</evidence>
<dbReference type="GO" id="GO:0005507">
    <property type="term" value="F:copper ion binding"/>
    <property type="evidence" value="ECO:0007669"/>
    <property type="project" value="InterPro"/>
</dbReference>
<comment type="function">
    <text evidence="2 13">Lignin degradation and detoxification of lignin-derived products.</text>
</comment>
<feature type="signal peptide" evidence="13">
    <location>
        <begin position="1"/>
        <end position="25"/>
    </location>
</feature>
<dbReference type="GO" id="GO:0052716">
    <property type="term" value="F:hydroquinone:oxygen oxidoreductase activity"/>
    <property type="evidence" value="ECO:0007669"/>
    <property type="project" value="UniProtKB-EC"/>
</dbReference>
<keyword evidence="9 13" id="KW-0677">Repeat</keyword>
<keyword evidence="10 13" id="KW-0560">Oxidoreductase</keyword>
<keyword evidence="11 13" id="KW-0186">Copper</keyword>
<evidence type="ECO:0000259" key="15">
    <source>
        <dbReference type="Pfam" id="PF07731"/>
    </source>
</evidence>
<dbReference type="RefSeq" id="XP_020084019.1">
    <property type="nucleotide sequence ID" value="XM_020228430.1"/>
</dbReference>
<dbReference type="InterPro" id="IPR034285">
    <property type="entry name" value="CuRO_2_LCC"/>
</dbReference>
<dbReference type="AlphaFoldDB" id="A0A6P5ES71"/>
<dbReference type="RefSeq" id="XP_020084020.1">
    <property type="nucleotide sequence ID" value="XM_020228431.1"/>
</dbReference>
<dbReference type="NCBIfam" id="TIGR03389">
    <property type="entry name" value="laccase"/>
    <property type="match status" value="1"/>
</dbReference>
<dbReference type="InterPro" id="IPR033138">
    <property type="entry name" value="Cu_oxidase_CS"/>
</dbReference>
<comment type="cofactor">
    <cofactor evidence="13">
        <name>Cu cation</name>
        <dbReference type="ChEBI" id="CHEBI:23378"/>
    </cofactor>
    <text evidence="13">Binds 4 Cu cations per monomer.</text>
</comment>
<dbReference type="CDD" id="cd13897">
    <property type="entry name" value="CuRO_3_LCC_plant"/>
    <property type="match status" value="1"/>
</dbReference>
<evidence type="ECO:0000256" key="11">
    <source>
        <dbReference type="ARBA" id="ARBA00023008"/>
    </source>
</evidence>
<keyword evidence="8 13" id="KW-0479">Metal-binding</keyword>
<dbReference type="InterPro" id="IPR011707">
    <property type="entry name" value="Cu-oxidase-like_N"/>
</dbReference>
<keyword evidence="7 13" id="KW-0964">Secreted</keyword>
<dbReference type="InterPro" id="IPR034289">
    <property type="entry name" value="CuRO_3_LCC"/>
</dbReference>
<comment type="subcellular location">
    <subcellularLocation>
        <location evidence="3 13">Secreted</location>
        <location evidence="3 13">Extracellular space</location>
        <location evidence="3 13">Apoplast</location>
    </subcellularLocation>
</comment>
<dbReference type="Gene3D" id="2.60.40.420">
    <property type="entry name" value="Cupredoxins - blue copper proteins"/>
    <property type="match status" value="3"/>
</dbReference>
<comment type="similarity">
    <text evidence="4 13">Belongs to the multicopper oxidase family.</text>
</comment>
<name>A0A6P5ES71_ANACO</name>
<evidence type="ECO:0000256" key="6">
    <source>
        <dbReference type="ARBA" id="ARBA00022523"/>
    </source>
</evidence>
<evidence type="ECO:0000256" key="9">
    <source>
        <dbReference type="ARBA" id="ARBA00022737"/>
    </source>
</evidence>
<evidence type="ECO:0000256" key="5">
    <source>
        <dbReference type="ARBA" id="ARBA00012297"/>
    </source>
</evidence>
<dbReference type="SUPFAM" id="SSF49503">
    <property type="entry name" value="Cupredoxins"/>
    <property type="match status" value="3"/>
</dbReference>
<dbReference type="GO" id="GO:0046274">
    <property type="term" value="P:lignin catabolic process"/>
    <property type="evidence" value="ECO:0007669"/>
    <property type="project" value="UniProtKB-KW"/>
</dbReference>
<dbReference type="GeneID" id="109707276"/>
<protein>
    <recommendedName>
        <fullName evidence="5 13">Laccase</fullName>
        <ecNumber evidence="5 13">1.10.3.2</ecNumber>
    </recommendedName>
    <alternativeName>
        <fullName evidence="13">Benzenediol:oxygen oxidoreductase</fullName>
    </alternativeName>
    <alternativeName>
        <fullName evidence="13">Diphenol oxidase</fullName>
    </alternativeName>
    <alternativeName>
        <fullName evidence="13">Urishiol oxidase</fullName>
    </alternativeName>
</protein>
<evidence type="ECO:0000256" key="4">
    <source>
        <dbReference type="ARBA" id="ARBA00010609"/>
    </source>
</evidence>
<dbReference type="InterPro" id="IPR045087">
    <property type="entry name" value="Cu-oxidase_fam"/>
</dbReference>
<keyword evidence="6 13" id="KW-0052">Apoplast</keyword>
<dbReference type="InterPro" id="IPR001117">
    <property type="entry name" value="Cu-oxidase_2nd"/>
</dbReference>
<reference evidence="18 19" key="2">
    <citation type="submission" date="2025-04" db="UniProtKB">
        <authorList>
            <consortium name="RefSeq"/>
        </authorList>
    </citation>
    <scope>IDENTIFICATION</scope>
    <source>
        <tissue evidence="18 19">Leaf</tissue>
    </source>
</reference>
<dbReference type="GO" id="GO:0048046">
    <property type="term" value="C:apoplast"/>
    <property type="evidence" value="ECO:0007669"/>
    <property type="project" value="UniProtKB-SubCell"/>
</dbReference>
<feature type="domain" description="Plastocyanin-like" evidence="16">
    <location>
        <begin position="45"/>
        <end position="158"/>
    </location>
</feature>
<evidence type="ECO:0000256" key="1">
    <source>
        <dbReference type="ARBA" id="ARBA00000349"/>
    </source>
</evidence>
<organism evidence="19">
    <name type="scientific">Ananas comosus</name>
    <name type="common">Pineapple</name>
    <name type="synonym">Ananas ananas</name>
    <dbReference type="NCBI Taxonomy" id="4615"/>
    <lineage>
        <taxon>Eukaryota</taxon>
        <taxon>Viridiplantae</taxon>
        <taxon>Streptophyta</taxon>
        <taxon>Embryophyta</taxon>
        <taxon>Tracheophyta</taxon>
        <taxon>Spermatophyta</taxon>
        <taxon>Magnoliopsida</taxon>
        <taxon>Liliopsida</taxon>
        <taxon>Poales</taxon>
        <taxon>Bromeliaceae</taxon>
        <taxon>Bromelioideae</taxon>
        <taxon>Ananas</taxon>
    </lineage>
</organism>
<evidence type="ECO:0000256" key="2">
    <source>
        <dbReference type="ARBA" id="ARBA00002075"/>
    </source>
</evidence>
<evidence type="ECO:0000313" key="18">
    <source>
        <dbReference type="RefSeq" id="XP_020084019.1"/>
    </source>
</evidence>
<feature type="domain" description="Plastocyanin-like" evidence="14">
    <location>
        <begin position="170"/>
        <end position="322"/>
    </location>
</feature>